<dbReference type="PANTHER" id="PTHR30472:SF37">
    <property type="entry name" value="FE(3+) DICITRATE TRANSPORT SYSTEM PERMEASE PROTEIN FECD-RELATED"/>
    <property type="match status" value="1"/>
</dbReference>
<evidence type="ECO:0000256" key="5">
    <source>
        <dbReference type="ARBA" id="ARBA00022692"/>
    </source>
</evidence>
<sequence length="693" mass="68382">MVQEAVRAAPAAPRTSRVGVPLVATAGAGVVAVLAAVHLTQGSASLPVGDLLAVLTGGGADQAAAVLVASRVPRLLAGVVVGAALGAAGAALQSITRNALASPDTLAVNAGAHFAIVVAAVLGLSVPVEASALLAFAGGLAAAALVFAISGGGTGPTRLVLAGTAVSLALFALVSVLLLLFTEETTGLYAWGSGQLAQIGLGSVARMTPVLLLGIAWLVVLGRRLDVLGLGDDTAGVMGVPVRSTRIVTAVLAVLLSAAAVTVAGPVGFVGLCAPALVRLVAPRVPGLHRHRVLVPMAALAGVAVVLGADVLVRLVLGGQGGIEVPTGVVTTLFGAVVLVAVARRFRDSGPVRQAPAARSGRLRDRRAFLVVVTATLVLTVATAAGSLLLGDAFLLMGDVANWVAGRAGPVTTYVLDARVPRVLAALLAGAALAVAGVVVQAVCRNPLAEPVLLGVSGGAGVAAVAVITLVPSVGVWALSGSAAVGALAASALVFGLAAGGGLATDRLVLVGVGISYAALATITVLIVFTDPWNQAKALTWLAGSTYGRTFAQVLPVAVVLLVAVAGFVRARDELDLLALDDDSPRVLGIGLGGARLALLTAAALLTATAVSAIGLLSFVGLVAPHAARALVGARHARVLPVAALLGGLLVCLADVLGRTVIAPAQLPAGTLTSLIGTPYFAWLLWRARAATG</sequence>
<name>A0ABN1NYT7_9PSEU</name>
<comment type="subcellular location">
    <subcellularLocation>
        <location evidence="1">Cell membrane</location>
        <topology evidence="1">Multi-pass membrane protein</topology>
    </subcellularLocation>
</comment>
<dbReference type="Gene3D" id="1.10.3470.10">
    <property type="entry name" value="ABC transporter involved in vitamin B12 uptake, BtuC"/>
    <property type="match status" value="2"/>
</dbReference>
<feature type="transmembrane region" description="Helical" evidence="8">
    <location>
        <begin position="477"/>
        <end position="501"/>
    </location>
</feature>
<feature type="transmembrane region" description="Helical" evidence="8">
    <location>
        <begin position="293"/>
        <end position="317"/>
    </location>
</feature>
<evidence type="ECO:0000256" key="2">
    <source>
        <dbReference type="ARBA" id="ARBA00007935"/>
    </source>
</evidence>
<feature type="transmembrane region" description="Helical" evidence="8">
    <location>
        <begin position="51"/>
        <end position="68"/>
    </location>
</feature>
<dbReference type="NCBIfam" id="NF007867">
    <property type="entry name" value="PRK10577.1-3"/>
    <property type="match status" value="1"/>
</dbReference>
<dbReference type="SUPFAM" id="SSF81345">
    <property type="entry name" value="ABC transporter involved in vitamin B12 uptake, BtuC"/>
    <property type="match status" value="2"/>
</dbReference>
<feature type="transmembrane region" description="Helical" evidence="8">
    <location>
        <begin position="451"/>
        <end position="471"/>
    </location>
</feature>
<feature type="transmembrane region" description="Helical" evidence="8">
    <location>
        <begin position="508"/>
        <end position="530"/>
    </location>
</feature>
<keyword evidence="10" id="KW-1185">Reference proteome</keyword>
<feature type="transmembrane region" description="Helical" evidence="8">
    <location>
        <begin position="423"/>
        <end position="444"/>
    </location>
</feature>
<evidence type="ECO:0000256" key="7">
    <source>
        <dbReference type="ARBA" id="ARBA00023136"/>
    </source>
</evidence>
<keyword evidence="3" id="KW-0813">Transport</keyword>
<feature type="transmembrane region" description="Helical" evidence="8">
    <location>
        <begin position="669"/>
        <end position="686"/>
    </location>
</feature>
<feature type="transmembrane region" description="Helical" evidence="8">
    <location>
        <begin position="247"/>
        <end position="272"/>
    </location>
</feature>
<evidence type="ECO:0000256" key="6">
    <source>
        <dbReference type="ARBA" id="ARBA00022989"/>
    </source>
</evidence>
<protein>
    <submittedName>
        <fullName evidence="9">Siderophore ABC transporter permease CdtC</fullName>
    </submittedName>
</protein>
<dbReference type="Proteomes" id="UP001499967">
    <property type="component" value="Unassembled WGS sequence"/>
</dbReference>
<keyword evidence="6 8" id="KW-1133">Transmembrane helix</keyword>
<dbReference type="RefSeq" id="WP_343937785.1">
    <property type="nucleotide sequence ID" value="NZ_BAAAHP010000005.1"/>
</dbReference>
<dbReference type="CDD" id="cd06550">
    <property type="entry name" value="TM_ABC_iron-siderophores_like"/>
    <property type="match status" value="1"/>
</dbReference>
<evidence type="ECO:0000256" key="1">
    <source>
        <dbReference type="ARBA" id="ARBA00004651"/>
    </source>
</evidence>
<evidence type="ECO:0000256" key="3">
    <source>
        <dbReference type="ARBA" id="ARBA00022448"/>
    </source>
</evidence>
<evidence type="ECO:0000313" key="10">
    <source>
        <dbReference type="Proteomes" id="UP001499967"/>
    </source>
</evidence>
<evidence type="ECO:0000313" key="9">
    <source>
        <dbReference type="EMBL" id="GAA0919718.1"/>
    </source>
</evidence>
<evidence type="ECO:0000256" key="8">
    <source>
        <dbReference type="SAM" id="Phobius"/>
    </source>
</evidence>
<feature type="transmembrane region" description="Helical" evidence="8">
    <location>
        <begin position="323"/>
        <end position="343"/>
    </location>
</feature>
<dbReference type="InterPro" id="IPR037294">
    <property type="entry name" value="ABC_BtuC-like"/>
</dbReference>
<feature type="transmembrane region" description="Helical" evidence="8">
    <location>
        <begin position="201"/>
        <end position="220"/>
    </location>
</feature>
<feature type="transmembrane region" description="Helical" evidence="8">
    <location>
        <begin position="639"/>
        <end position="657"/>
    </location>
</feature>
<feature type="transmembrane region" description="Helical" evidence="8">
    <location>
        <begin position="75"/>
        <end position="95"/>
    </location>
</feature>
<reference evidence="9 10" key="1">
    <citation type="journal article" date="2019" name="Int. J. Syst. Evol. Microbiol.">
        <title>The Global Catalogue of Microorganisms (GCM) 10K type strain sequencing project: providing services to taxonomists for standard genome sequencing and annotation.</title>
        <authorList>
            <consortium name="The Broad Institute Genomics Platform"/>
            <consortium name="The Broad Institute Genome Sequencing Center for Infectious Disease"/>
            <person name="Wu L."/>
            <person name="Ma J."/>
        </authorList>
    </citation>
    <scope>NUCLEOTIDE SEQUENCE [LARGE SCALE GENOMIC DNA]</scope>
    <source>
        <strain evidence="9 10">JCM 11117</strain>
    </source>
</reference>
<feature type="transmembrane region" description="Helical" evidence="8">
    <location>
        <begin position="368"/>
        <end position="390"/>
    </location>
</feature>
<comment type="caution">
    <text evidence="9">The sequence shown here is derived from an EMBL/GenBank/DDBJ whole genome shotgun (WGS) entry which is preliminary data.</text>
</comment>
<comment type="similarity">
    <text evidence="2">Belongs to the binding-protein-dependent transport system permease family. FecCD subfamily.</text>
</comment>
<dbReference type="PANTHER" id="PTHR30472">
    <property type="entry name" value="FERRIC ENTEROBACTIN TRANSPORT SYSTEM PERMEASE PROTEIN"/>
    <property type="match status" value="1"/>
</dbReference>
<evidence type="ECO:0000256" key="4">
    <source>
        <dbReference type="ARBA" id="ARBA00022475"/>
    </source>
</evidence>
<feature type="transmembrane region" description="Helical" evidence="8">
    <location>
        <begin position="20"/>
        <end position="39"/>
    </location>
</feature>
<keyword evidence="4" id="KW-1003">Cell membrane</keyword>
<organism evidence="9 10">
    <name type="scientific">Pseudonocardia zijingensis</name>
    <dbReference type="NCBI Taxonomy" id="153376"/>
    <lineage>
        <taxon>Bacteria</taxon>
        <taxon>Bacillati</taxon>
        <taxon>Actinomycetota</taxon>
        <taxon>Actinomycetes</taxon>
        <taxon>Pseudonocardiales</taxon>
        <taxon>Pseudonocardiaceae</taxon>
        <taxon>Pseudonocardia</taxon>
    </lineage>
</organism>
<proteinExistence type="inferred from homology"/>
<keyword evidence="7 8" id="KW-0472">Membrane</keyword>
<feature type="transmembrane region" description="Helical" evidence="8">
    <location>
        <begin position="107"/>
        <end position="126"/>
    </location>
</feature>
<dbReference type="Pfam" id="PF01032">
    <property type="entry name" value="FecCD"/>
    <property type="match status" value="2"/>
</dbReference>
<accession>A0ABN1NYT7</accession>
<feature type="transmembrane region" description="Helical" evidence="8">
    <location>
        <begin position="133"/>
        <end position="153"/>
    </location>
</feature>
<feature type="transmembrane region" description="Helical" evidence="8">
    <location>
        <begin position="159"/>
        <end position="181"/>
    </location>
</feature>
<keyword evidence="5 8" id="KW-0812">Transmembrane</keyword>
<dbReference type="EMBL" id="BAAAHP010000005">
    <property type="protein sequence ID" value="GAA0919718.1"/>
    <property type="molecule type" value="Genomic_DNA"/>
</dbReference>
<gene>
    <name evidence="9" type="primary">cdtC</name>
    <name evidence="9" type="ORF">GCM10009559_01890</name>
</gene>
<dbReference type="InterPro" id="IPR000522">
    <property type="entry name" value="ABC_transptr_permease_BtuC"/>
</dbReference>
<feature type="transmembrane region" description="Helical" evidence="8">
    <location>
        <begin position="550"/>
        <end position="569"/>
    </location>
</feature>